<feature type="non-terminal residue" evidence="12">
    <location>
        <position position="1"/>
    </location>
</feature>
<evidence type="ECO:0000256" key="9">
    <source>
        <dbReference type="ARBA" id="ARBA00023201"/>
    </source>
</evidence>
<evidence type="ECO:0000256" key="1">
    <source>
        <dbReference type="ARBA" id="ARBA00004141"/>
    </source>
</evidence>
<evidence type="ECO:0000313" key="13">
    <source>
        <dbReference type="Proteomes" id="UP000319771"/>
    </source>
</evidence>
<dbReference type="PANTHER" id="PTHR43562:SF3">
    <property type="entry name" value="SODIUM ION_PROTON EXCHANGER (EUROFUNG)"/>
    <property type="match status" value="1"/>
</dbReference>
<organism evidence="12 13">
    <name type="scientific">Eiseniibacteriota bacterium</name>
    <dbReference type="NCBI Taxonomy" id="2212470"/>
    <lineage>
        <taxon>Bacteria</taxon>
        <taxon>Candidatus Eiseniibacteriota</taxon>
    </lineage>
</organism>
<evidence type="ECO:0000256" key="5">
    <source>
        <dbReference type="ARBA" id="ARBA00022989"/>
    </source>
</evidence>
<dbReference type="GO" id="GO:0006814">
    <property type="term" value="P:sodium ion transport"/>
    <property type="evidence" value="ECO:0007669"/>
    <property type="project" value="UniProtKB-KW"/>
</dbReference>
<protein>
    <submittedName>
        <fullName evidence="12">Cation:proton antiporter</fullName>
    </submittedName>
</protein>
<keyword evidence="5 10" id="KW-1133">Transmembrane helix</keyword>
<dbReference type="GO" id="GO:0016020">
    <property type="term" value="C:membrane"/>
    <property type="evidence" value="ECO:0007669"/>
    <property type="project" value="UniProtKB-SubCell"/>
</dbReference>
<accession>A0A538TZT0</accession>
<evidence type="ECO:0000256" key="8">
    <source>
        <dbReference type="ARBA" id="ARBA00023136"/>
    </source>
</evidence>
<feature type="transmembrane region" description="Helical" evidence="10">
    <location>
        <begin position="166"/>
        <end position="186"/>
    </location>
</feature>
<dbReference type="EMBL" id="VBPB01000334">
    <property type="protein sequence ID" value="TMQ69167.1"/>
    <property type="molecule type" value="Genomic_DNA"/>
</dbReference>
<keyword evidence="7" id="KW-0406">Ion transport</keyword>
<feature type="transmembrane region" description="Helical" evidence="10">
    <location>
        <begin position="137"/>
        <end position="160"/>
    </location>
</feature>
<dbReference type="Gene3D" id="1.20.1530.20">
    <property type="match status" value="1"/>
</dbReference>
<keyword evidence="4 10" id="KW-0812">Transmembrane</keyword>
<evidence type="ECO:0000256" key="2">
    <source>
        <dbReference type="ARBA" id="ARBA00022448"/>
    </source>
</evidence>
<keyword evidence="3" id="KW-0050">Antiport</keyword>
<name>A0A538TZT0_UNCEI</name>
<dbReference type="GO" id="GO:1902600">
    <property type="term" value="P:proton transmembrane transport"/>
    <property type="evidence" value="ECO:0007669"/>
    <property type="project" value="InterPro"/>
</dbReference>
<proteinExistence type="predicted"/>
<dbReference type="PANTHER" id="PTHR43562">
    <property type="entry name" value="NAPA-TYPE SODIUM/HYDROGEN ANTIPORTER"/>
    <property type="match status" value="1"/>
</dbReference>
<keyword evidence="2" id="KW-0813">Transport</keyword>
<evidence type="ECO:0000256" key="4">
    <source>
        <dbReference type="ARBA" id="ARBA00022692"/>
    </source>
</evidence>
<dbReference type="Proteomes" id="UP000319771">
    <property type="component" value="Unassembled WGS sequence"/>
</dbReference>
<feature type="transmembrane region" description="Helical" evidence="10">
    <location>
        <begin position="193"/>
        <end position="214"/>
    </location>
</feature>
<dbReference type="AlphaFoldDB" id="A0A538TZT0"/>
<evidence type="ECO:0000256" key="10">
    <source>
        <dbReference type="SAM" id="Phobius"/>
    </source>
</evidence>
<keyword evidence="9" id="KW-0739">Sodium transport</keyword>
<sequence>CALSTTSLAVVYAVLVETGLTATEVGKLIMAATFVTDIGVALALSVLFVTPSVATAVFFVASAGVIALAPRFVPPIFERYGARVIEPEVKFILALLLGFMLLARVGQSHAVLPVFVLGLVLGPMFHRRPDLLRKLRVVAFGMVTPFFFLKGGMNVSLAALGPQVGVLAALLAVKLAAKGLAVFPLARRHMPGAATYTTLLMSTGLTFGTISSLYGLQAGIIDATQFSVLVTVVIASAVVPTAIAQRWFTPRLTPELKEEVLAREEESM</sequence>
<evidence type="ECO:0000256" key="3">
    <source>
        <dbReference type="ARBA" id="ARBA00022449"/>
    </source>
</evidence>
<keyword evidence="6" id="KW-0915">Sodium</keyword>
<dbReference type="GO" id="GO:0015297">
    <property type="term" value="F:antiporter activity"/>
    <property type="evidence" value="ECO:0007669"/>
    <property type="project" value="UniProtKB-KW"/>
</dbReference>
<dbReference type="InterPro" id="IPR006153">
    <property type="entry name" value="Cation/H_exchanger_TM"/>
</dbReference>
<keyword evidence="8 10" id="KW-0472">Membrane</keyword>
<gene>
    <name evidence="12" type="ORF">E6K81_15575</name>
</gene>
<dbReference type="InterPro" id="IPR038770">
    <property type="entry name" value="Na+/solute_symporter_sf"/>
</dbReference>
<evidence type="ECO:0000313" key="12">
    <source>
        <dbReference type="EMBL" id="TMQ69167.1"/>
    </source>
</evidence>
<dbReference type="Pfam" id="PF00999">
    <property type="entry name" value="Na_H_Exchanger"/>
    <property type="match status" value="1"/>
</dbReference>
<feature type="domain" description="Cation/H+ exchanger transmembrane" evidence="11">
    <location>
        <begin position="2"/>
        <end position="240"/>
    </location>
</feature>
<feature type="transmembrane region" description="Helical" evidence="10">
    <location>
        <begin position="226"/>
        <end position="248"/>
    </location>
</feature>
<comment type="subcellular location">
    <subcellularLocation>
        <location evidence="1">Membrane</location>
        <topology evidence="1">Multi-pass membrane protein</topology>
    </subcellularLocation>
</comment>
<reference evidence="12 13" key="1">
    <citation type="journal article" date="2019" name="Nat. Microbiol.">
        <title>Mediterranean grassland soil C-N compound turnover is dependent on rainfall and depth, and is mediated by genomically divergent microorganisms.</title>
        <authorList>
            <person name="Diamond S."/>
            <person name="Andeer P.F."/>
            <person name="Li Z."/>
            <person name="Crits-Christoph A."/>
            <person name="Burstein D."/>
            <person name="Anantharaman K."/>
            <person name="Lane K.R."/>
            <person name="Thomas B.C."/>
            <person name="Pan C."/>
            <person name="Northen T.R."/>
            <person name="Banfield J.F."/>
        </authorList>
    </citation>
    <scope>NUCLEOTIDE SEQUENCE [LARGE SCALE GENOMIC DNA]</scope>
    <source>
        <strain evidence="12">WS_11</strain>
    </source>
</reference>
<evidence type="ECO:0000256" key="7">
    <source>
        <dbReference type="ARBA" id="ARBA00023065"/>
    </source>
</evidence>
<feature type="transmembrane region" description="Helical" evidence="10">
    <location>
        <begin position="109"/>
        <end position="125"/>
    </location>
</feature>
<evidence type="ECO:0000259" key="11">
    <source>
        <dbReference type="Pfam" id="PF00999"/>
    </source>
</evidence>
<comment type="caution">
    <text evidence="12">The sequence shown here is derived from an EMBL/GenBank/DDBJ whole genome shotgun (WGS) entry which is preliminary data.</text>
</comment>
<evidence type="ECO:0000256" key="6">
    <source>
        <dbReference type="ARBA" id="ARBA00023053"/>
    </source>
</evidence>